<feature type="compositionally biased region" description="Basic and acidic residues" evidence="1">
    <location>
        <begin position="1071"/>
        <end position="1088"/>
    </location>
</feature>
<feature type="region of interest" description="Disordered" evidence="1">
    <location>
        <begin position="305"/>
        <end position="335"/>
    </location>
</feature>
<feature type="compositionally biased region" description="Acidic residues" evidence="1">
    <location>
        <begin position="434"/>
        <end position="443"/>
    </location>
</feature>
<evidence type="ECO:0000313" key="4">
    <source>
        <dbReference type="RefSeq" id="XP_005092467.1"/>
    </source>
</evidence>
<gene>
    <name evidence="3 4 5" type="primary">LOC101861874</name>
</gene>
<feature type="region of interest" description="Disordered" evidence="1">
    <location>
        <begin position="1"/>
        <end position="101"/>
    </location>
</feature>
<reference evidence="3 4" key="1">
    <citation type="submission" date="2025-05" db="UniProtKB">
        <authorList>
            <consortium name="RefSeq"/>
        </authorList>
    </citation>
    <scope>IDENTIFICATION</scope>
</reference>
<feature type="region of interest" description="Disordered" evidence="1">
    <location>
        <begin position="1057"/>
        <end position="1221"/>
    </location>
</feature>
<dbReference type="RefSeq" id="XP_005092468.1">
    <property type="nucleotide sequence ID" value="XM_005092411.3"/>
</dbReference>
<feature type="compositionally biased region" description="Low complexity" evidence="1">
    <location>
        <begin position="1635"/>
        <end position="1654"/>
    </location>
</feature>
<feature type="region of interest" description="Disordered" evidence="1">
    <location>
        <begin position="124"/>
        <end position="257"/>
    </location>
</feature>
<protein>
    <submittedName>
        <fullName evidence="3 4">Serine/arginine repetitive matrix protein 2 isoform X1</fullName>
    </submittedName>
</protein>
<evidence type="ECO:0000256" key="1">
    <source>
        <dbReference type="SAM" id="MobiDB-lite"/>
    </source>
</evidence>
<feature type="compositionally biased region" description="Basic and acidic residues" evidence="1">
    <location>
        <begin position="497"/>
        <end position="507"/>
    </location>
</feature>
<keyword evidence="2" id="KW-1185">Reference proteome</keyword>
<evidence type="ECO:0000313" key="5">
    <source>
        <dbReference type="RefSeq" id="XP_005092468.1"/>
    </source>
</evidence>
<dbReference type="GeneID" id="101861874"/>
<feature type="compositionally biased region" description="Polar residues" evidence="1">
    <location>
        <begin position="138"/>
        <end position="154"/>
    </location>
</feature>
<feature type="compositionally biased region" description="Low complexity" evidence="1">
    <location>
        <begin position="1576"/>
        <end position="1596"/>
    </location>
</feature>
<feature type="compositionally biased region" description="Polar residues" evidence="1">
    <location>
        <begin position="163"/>
        <end position="187"/>
    </location>
</feature>
<evidence type="ECO:0000313" key="3">
    <source>
        <dbReference type="RefSeq" id="XP_005092466.1"/>
    </source>
</evidence>
<feature type="region of interest" description="Disordered" evidence="1">
    <location>
        <begin position="1816"/>
        <end position="1887"/>
    </location>
</feature>
<feature type="compositionally biased region" description="Basic and acidic residues" evidence="1">
    <location>
        <begin position="1421"/>
        <end position="1443"/>
    </location>
</feature>
<dbReference type="Proteomes" id="UP000694888">
    <property type="component" value="Unplaced"/>
</dbReference>
<feature type="compositionally biased region" description="Acidic residues" evidence="1">
    <location>
        <begin position="1253"/>
        <end position="1272"/>
    </location>
</feature>
<feature type="compositionally biased region" description="Pro residues" evidence="1">
    <location>
        <begin position="1965"/>
        <end position="1981"/>
    </location>
</feature>
<feature type="compositionally biased region" description="Basic residues" evidence="1">
    <location>
        <begin position="1776"/>
        <end position="1790"/>
    </location>
</feature>
<feature type="compositionally biased region" description="Polar residues" evidence="1">
    <location>
        <begin position="1850"/>
        <end position="1862"/>
    </location>
</feature>
<feature type="compositionally biased region" description="Low complexity" evidence="1">
    <location>
        <begin position="1176"/>
        <end position="1187"/>
    </location>
</feature>
<feature type="compositionally biased region" description="Polar residues" evidence="1">
    <location>
        <begin position="1355"/>
        <end position="1366"/>
    </location>
</feature>
<feature type="region of interest" description="Disordered" evidence="1">
    <location>
        <begin position="350"/>
        <end position="375"/>
    </location>
</feature>
<feature type="compositionally biased region" description="Pro residues" evidence="1">
    <location>
        <begin position="1866"/>
        <end position="1877"/>
    </location>
</feature>
<feature type="compositionally biased region" description="Basic and acidic residues" evidence="1">
    <location>
        <begin position="32"/>
        <end position="55"/>
    </location>
</feature>
<feature type="compositionally biased region" description="Basic and acidic residues" evidence="1">
    <location>
        <begin position="1602"/>
        <end position="1620"/>
    </location>
</feature>
<feature type="compositionally biased region" description="Polar residues" evidence="1">
    <location>
        <begin position="1208"/>
        <end position="1221"/>
    </location>
</feature>
<feature type="region of interest" description="Disordered" evidence="1">
    <location>
        <begin position="1341"/>
        <end position="1802"/>
    </location>
</feature>
<feature type="region of interest" description="Disordered" evidence="1">
    <location>
        <begin position="1292"/>
        <end position="1325"/>
    </location>
</feature>
<organism evidence="2 3">
    <name type="scientific">Aplysia californica</name>
    <name type="common">California sea hare</name>
    <dbReference type="NCBI Taxonomy" id="6500"/>
    <lineage>
        <taxon>Eukaryota</taxon>
        <taxon>Metazoa</taxon>
        <taxon>Spiralia</taxon>
        <taxon>Lophotrochozoa</taxon>
        <taxon>Mollusca</taxon>
        <taxon>Gastropoda</taxon>
        <taxon>Heterobranchia</taxon>
        <taxon>Euthyneura</taxon>
        <taxon>Tectipleura</taxon>
        <taxon>Aplysiida</taxon>
        <taxon>Aplysioidea</taxon>
        <taxon>Aplysiidae</taxon>
        <taxon>Aplysia</taxon>
    </lineage>
</organism>
<feature type="compositionally biased region" description="Polar residues" evidence="1">
    <location>
        <begin position="483"/>
        <end position="496"/>
    </location>
</feature>
<feature type="region of interest" description="Disordered" evidence="1">
    <location>
        <begin position="1955"/>
        <end position="2013"/>
    </location>
</feature>
<dbReference type="RefSeq" id="XP_005092467.1">
    <property type="nucleotide sequence ID" value="XM_005092410.3"/>
</dbReference>
<feature type="region of interest" description="Disordered" evidence="1">
    <location>
        <begin position="1015"/>
        <end position="1034"/>
    </location>
</feature>
<sequence>MAKRGRGARRGGGAPKNRDGISSSVLGASKQDPVEEVVKSEDKDKQEHEVARVSEDSNEVVRVPEQVDTELGEPGSHSDSGAKQREGKQQLCAREEASTSAVEIVEAKQTPDIELNVKKDDIPFCTDGGETAQEEAKVSQTAEEYSRSSELSNSEVEDRGFRKSSSFNTEDVEISQSNSSQIKNTGENAIANDLGSEENNKKIENHSQSPVKPINLQKEGQDSQSREQENQTFTEVITESECPIEQHLSFGSGEEKTTEDFVEIVDEICEDVSKDDPDEVEEFIAEAFCVDKDDDDDVHYIDEEIVDDLPVDEMSQSQSSLSVGGKGKADGKRTKVSSFKDRRLVSENTLEDASSKFEEISEGSIDETEQDEVINDDDSLDLEITGESLAVEIPEGQHDEKKQLPSLDNEAESLEAVFFATENDTDEKVLVEDKDNEDNDEISDASLSDHNLSLEEISDDDLEMSKKRRKSVGQMPAKIVDTDTFSQEAKMSTTLEAKQDGTEEKGNLKKRPAPNDAESSEVKKLRLTSEEEASKMNVAEPNADNEPAFYTGLCATSSNKVDEEKAMSEPNAMPQIQTRHISVDKKDTDASSVVDARSKKWKDTSSQTDKKHLKGKIVQCSINPIKMSTNEEARASAQGTVSTAVFNRFKTLIPSSISDKVFTTVTSASPVDNECSYSLSIGPVTLSDMDNDFFRDTALKGMKKFSLTFDQYSQGILTGSLAQQQDVVQMMRKLKHLQLGNRYLVVSVTYQFGGTTSQCWTGTLILLFEQDSQQAYQTVTWDGKVRAQVTVSGVPPNVSKDFVHIFFPEALSVASATSITEGRAMALSFSSTILVDEIRSCYDLILINGCQVNLKARDSVEVSSFVNVKEAGFEEQAGVVVIQDVDEVEDAVPSASVVVQELPVRADARDQRVVTSVSDPVPSLEGESSELVEKPTEVDAGAKILVKEAEIFSEAGYMESATQATAVKDIEASETVIMDPAMQVTIAQESYSQESATQVTDVEQTKVQKCAPRVTLTQETEASETGAEKTADMEVDETRMTELKETDFLEPVMSGSTVTASDMATNCGMTDTDRDVARADVSKSKDNSESTEDSTVTVGEAGAVVSCGSDKTHPPADTSQQEEVTEAADGTVVNENDTDGNKSSVFGVDPVGTEGQTEGTQKRSEEDGAEVSGLLSGESAATVAESSTSKDEATNVLSEEGSDRPTRQDTNTGSTITAGENADSSLAAFVDCKCDAAAANADLAVVKSSNLEDVSDEEMMPAQEQESDDDDDVVILREDPWSKVVANIDLTVDDNTNTPEGVHKEDVTLDKNKSNVDKDSGDKSNVLVMTDGQLEVNMEVVDVSDDGEQQERVLTASSRRWSSSAVLQAPSYAGPPQERPLHQDRREDRRLLSSQFAERGGHNESRPYSRLICSDGNARAKRSDSSKEKSPTRYRVPSREATSRRRQPFRKRSSPSPSRPPGWNRDDERYQYSRQNYAPDYEYSSYRYSVPSQKYEGDTWSRRYDKWNPQEQQQQPPLRAPMERHGMREPLLPSSYEVGAHSHSGEPRVSQPRSAWRKEYQAVRDDIGDQPYGGYRKSAPSKPVRSPSRSLSSLSSEGVSNNDRRVSNADRHVSNADRRVLAVGKLKQPSRRVSHSPISVSSRSHSLSLVSKSPTPESIRKRRVSGAKQSFHKSRKLRSSPSDRSRSKSPHRYSQQMRGLSRRDRMRSCSPRQKSPVTPPRRVYIRKTGRSSRSPERSRSPGGPMFHRERSKSPWERDVHYKRSPSPQHREEMGLKRKIFQSRSPVRRSSRSPPSNWSPKRDRTHEWIRSLEQEVVRVSRKRSPRREVSKSKPSTSVQKWDSRKGAGTSKDLSSSSQVSPAMSFTIPPPNMNVPPPGYLSAGDSASTPYQSQGGAYVAGTMPVYQYGHQHYSYSTMPSNAMAGPYFTPVPPTHAYAQSYQGAYPVIQVPMQQVPVDPKQQSYHPPMQPPPKPPLDPRPKSPSPTQRPSASSTSSRKSSGSGSQAKKNWSMGSNALVFQRILSSDGKGKNS</sequence>
<feature type="compositionally biased region" description="Basic residues" evidence="1">
    <location>
        <begin position="1444"/>
        <end position="1453"/>
    </location>
</feature>
<feature type="compositionally biased region" description="Basic residues" evidence="1">
    <location>
        <begin position="1660"/>
        <end position="1678"/>
    </location>
</feature>
<feature type="compositionally biased region" description="Basic and acidic residues" evidence="1">
    <location>
        <begin position="1379"/>
        <end position="1391"/>
    </location>
</feature>
<feature type="compositionally biased region" description="Basic and acidic residues" evidence="1">
    <location>
        <begin position="219"/>
        <end position="229"/>
    </location>
</feature>
<dbReference type="RefSeq" id="XP_005092466.1">
    <property type="nucleotide sequence ID" value="XM_005092409.3"/>
</dbReference>
<feature type="compositionally biased region" description="Basic and acidic residues" evidence="1">
    <location>
        <begin position="520"/>
        <end position="534"/>
    </location>
</feature>
<feature type="compositionally biased region" description="Polar residues" evidence="1">
    <location>
        <begin position="1057"/>
        <end position="1069"/>
    </location>
</feature>
<accession>A0ABM0JFF4</accession>
<feature type="compositionally biased region" description="Basic and acidic residues" evidence="1">
    <location>
        <begin position="1301"/>
        <end position="1322"/>
    </location>
</feature>
<feature type="compositionally biased region" description="Acidic residues" evidence="1">
    <location>
        <begin position="360"/>
        <end position="375"/>
    </location>
</feature>
<name>A0ABM0JFF4_APLCA</name>
<proteinExistence type="predicted"/>
<feature type="compositionally biased region" description="Basic and acidic residues" evidence="1">
    <location>
        <begin position="80"/>
        <end position="97"/>
    </location>
</feature>
<feature type="compositionally biased region" description="Basic and acidic residues" evidence="1">
    <location>
        <begin position="1495"/>
        <end position="1508"/>
    </location>
</feature>
<feature type="compositionally biased region" description="Low complexity" evidence="1">
    <location>
        <begin position="1982"/>
        <end position="2005"/>
    </location>
</feature>
<feature type="region of interest" description="Disordered" evidence="1">
    <location>
        <begin position="1249"/>
        <end position="1272"/>
    </location>
</feature>
<feature type="compositionally biased region" description="Basic and acidic residues" evidence="1">
    <location>
        <begin position="1556"/>
        <end position="1567"/>
    </location>
</feature>
<evidence type="ECO:0000313" key="2">
    <source>
        <dbReference type="Proteomes" id="UP000694888"/>
    </source>
</evidence>
<feature type="region of interest" description="Disordered" evidence="1">
    <location>
        <begin position="389"/>
        <end position="536"/>
    </location>
</feature>
<feature type="compositionally biased region" description="Basic and acidic residues" evidence="1">
    <location>
        <begin position="1746"/>
        <end position="1761"/>
    </location>
</feature>